<sequence length="1646" mass="188308">MSRLSTERAREIVNGIRELNGGLSAEDRRNTSESVLRVLENVLRQLGSSTRTIANGLYSSESRFVLELIQNAEDNSYEHIRDGAPFIKFTLMPGKIVVENNEDGFNEADVRSICKVNDSTKVNRLGYIGEKGIGFKSVFQVAQKVQIQSGPFNFSFEHRPEDSGMGMITPMNEKDTPTFYNGTRITLSLLHFDEFDKRENDLFSIPDALILFLPKLQRIELLVQREDNSSCKISYECEDSSDNSTINLIKNIDGEISVKFFHVERRTFYRLPSDNARRNRNGAEVTLAFPITDDSRPIIEPQRVFSFLPIRDFGFKFIIQSDFITAASREDIRSCLWNSALLKHVSTVFLSAVNKFCTYPILQYDWLCFLPGPDITHEFWNRLHDMIITLLRDYPILLTRGGVNKSPAQLVLLSNMHCDRHGEPLFKDLRQEAYLSAQYRPAHIGYLRALGVRDITWETLIPRLEPYLQGEDPQFLHEDQDEDWHTRVASLLMRGLESSSARSIRNRIRELPLIPLRDGSLSNNLQKKIYFPTDMFGNHIPADLRLKVVDENALEDCNRKSLYEILGVEKCDPSLVQDRISKRYNPPRDINLSKSIAHLKYLYQTLPDDKELNNCIFVMSQSMVPIYRILVPFGRPITVDDLYFDTSGEFGTRHLAMELQSDEGLSGIHLLHDAYLEAVSSHEELENRPWKRWLKKKALIRRVPRLGRKSSSRISHLFTRIINYKPQLLVGTLKRYWSSYEDEKTQPIVETIRNAEVPCIDTDTQSPLKATYLPTLQLTAICNQACLRGYFNLFLHLSTSSGVTETPAGYEFLEEFGVGTKPDLNFFSDILSALTENITGQDLKTGLFYIYEQIFEEFHANDGERISEILDELSAVCIPRRIVQTTTLENCVWNGLPSLHVKDCLSQYAEYAENARVRFLFQDILDLRDADCRTYLDELKYLQRTTPAGQLSFDNICAIYAEFLTATENDEDWEFVRNEFEEHELIYIPTEQNEAWVAPTSCVWTEASNVGRQYGIEAIYSNLANLFTENLHIQTPTIATYVEQLELLAAQDSPSVAEIKHTINCINELSPTRNSLKGLRQLICLPVHISGAEIRLMRPSDVFFVADRREYEKLFREKVPVLDFSLEEIHAIYPFLTALRLTDRYMSVVVQETTMVRRRSESPSTSLSQVFRAKSKAFFRCALHYRSSKVQTNGQEVYHKFRQALIYESDGFTKHLRLSYGDLTVNAVSDRGIFHLEDVHGTLILFVPRDDKQREKCYLTQLPNALERYLLIDNPGASKVFLLVIQASRHVLDDVLDEDGIVRIPESDLRSFERAVERDSLGEEIYVDISIERPDSSSDTTYESVSEEPINNRPNRSPSTSFSVSNEIQSITSHSRSSSSYVAVDRAELLPEPASLTAGRHSDGLQNDPLASLTQASTYVRILDTVIVKARRTRIPSFYARIGTSSAAAGISREEHVSAFGVRSQNQLAHDIKIGAAGELFVFEMLLNMGLPGFGRDNWKSNIRKEVCVHPAYHNLAPWNEAEVSDISYKDSASVLTRIMIDNGYLPGSRWQGATPEYLIEVKSTTGAWESAFFMSKSQYRRMQSHKLNPRLTVPESTIYVIFRVYNLGKENMHLRVYVDPESLQQQNYLKFTPESYRVTVPTMNG</sequence>
<dbReference type="Proteomes" id="UP001201262">
    <property type="component" value="Unassembled WGS sequence"/>
</dbReference>
<gene>
    <name evidence="2" type="ORF">BGW36DRAFT_289384</name>
</gene>
<dbReference type="InterPro" id="IPR036890">
    <property type="entry name" value="HATPase_C_sf"/>
</dbReference>
<dbReference type="Gene3D" id="3.30.565.10">
    <property type="entry name" value="Histidine kinase-like ATPase, C-terminal domain"/>
    <property type="match status" value="1"/>
</dbReference>
<comment type="caution">
    <text evidence="2">The sequence shown here is derived from an EMBL/GenBank/DDBJ whole genome shotgun (WGS) entry which is preliminary data.</text>
</comment>
<dbReference type="NCBIfam" id="NF047352">
    <property type="entry name" value="P_loop_sacsin"/>
    <property type="match status" value="1"/>
</dbReference>
<protein>
    <recommendedName>
        <fullName evidence="4">Protein NO VEIN C-terminal domain-containing protein</fullName>
    </recommendedName>
</protein>
<name>A0AAD4KVY2_9EURO</name>
<dbReference type="PANTHER" id="PTHR32387:SF0">
    <property type="entry name" value="PROTEIN NO VEIN"/>
    <property type="match status" value="1"/>
</dbReference>
<evidence type="ECO:0000313" key="3">
    <source>
        <dbReference type="Proteomes" id="UP001201262"/>
    </source>
</evidence>
<evidence type="ECO:0000313" key="2">
    <source>
        <dbReference type="EMBL" id="KAH8702222.1"/>
    </source>
</evidence>
<dbReference type="PANTHER" id="PTHR32387">
    <property type="entry name" value="WU:FJ29H11"/>
    <property type="match status" value="1"/>
</dbReference>
<organism evidence="2 3">
    <name type="scientific">Talaromyces proteolyticus</name>
    <dbReference type="NCBI Taxonomy" id="1131652"/>
    <lineage>
        <taxon>Eukaryota</taxon>
        <taxon>Fungi</taxon>
        <taxon>Dikarya</taxon>
        <taxon>Ascomycota</taxon>
        <taxon>Pezizomycotina</taxon>
        <taxon>Eurotiomycetes</taxon>
        <taxon>Eurotiomycetidae</taxon>
        <taxon>Eurotiales</taxon>
        <taxon>Trichocomaceae</taxon>
        <taxon>Talaromyces</taxon>
        <taxon>Talaromyces sect. Bacilispori</taxon>
    </lineage>
</organism>
<dbReference type="EMBL" id="JAJTJA010000003">
    <property type="protein sequence ID" value="KAH8702222.1"/>
    <property type="molecule type" value="Genomic_DNA"/>
</dbReference>
<accession>A0AAD4KVY2</accession>
<dbReference type="SUPFAM" id="SSF55874">
    <property type="entry name" value="ATPase domain of HSP90 chaperone/DNA topoisomerase II/histidine kinase"/>
    <property type="match status" value="1"/>
</dbReference>
<dbReference type="GeneID" id="70240944"/>
<keyword evidence="3" id="KW-1185">Reference proteome</keyword>
<feature type="region of interest" description="Disordered" evidence="1">
    <location>
        <begin position="1334"/>
        <end position="1371"/>
    </location>
</feature>
<evidence type="ECO:0000256" key="1">
    <source>
        <dbReference type="SAM" id="MobiDB-lite"/>
    </source>
</evidence>
<dbReference type="InterPro" id="IPR052957">
    <property type="entry name" value="Auxin_embryo_med"/>
</dbReference>
<dbReference type="RefSeq" id="XP_046075598.1">
    <property type="nucleotide sequence ID" value="XM_046210657.1"/>
</dbReference>
<evidence type="ECO:0008006" key="4">
    <source>
        <dbReference type="Google" id="ProtNLM"/>
    </source>
</evidence>
<proteinExistence type="predicted"/>
<reference evidence="2" key="1">
    <citation type="submission" date="2021-12" db="EMBL/GenBank/DDBJ databases">
        <title>Convergent genome expansion in fungi linked to evolution of root-endophyte symbiosis.</title>
        <authorList>
            <consortium name="DOE Joint Genome Institute"/>
            <person name="Ke Y.-H."/>
            <person name="Bonito G."/>
            <person name="Liao H.-L."/>
            <person name="Looney B."/>
            <person name="Rojas-Flechas A."/>
            <person name="Nash J."/>
            <person name="Hameed K."/>
            <person name="Schadt C."/>
            <person name="Martin F."/>
            <person name="Crous P.W."/>
            <person name="Miettinen O."/>
            <person name="Magnuson J.K."/>
            <person name="Labbe J."/>
            <person name="Jacobson D."/>
            <person name="Doktycz M.J."/>
            <person name="Veneault-Fourrey C."/>
            <person name="Kuo A."/>
            <person name="Mondo S."/>
            <person name="Calhoun S."/>
            <person name="Riley R."/>
            <person name="Ohm R."/>
            <person name="LaButti K."/>
            <person name="Andreopoulos B."/>
            <person name="Pangilinan J."/>
            <person name="Nolan M."/>
            <person name="Tritt A."/>
            <person name="Clum A."/>
            <person name="Lipzen A."/>
            <person name="Daum C."/>
            <person name="Barry K."/>
            <person name="Grigoriev I.V."/>
            <person name="Vilgalys R."/>
        </authorList>
    </citation>
    <scope>NUCLEOTIDE SEQUENCE</scope>
    <source>
        <strain evidence="2">PMI_201</strain>
    </source>
</reference>
<feature type="compositionally biased region" description="Polar residues" evidence="1">
    <location>
        <begin position="1352"/>
        <end position="1369"/>
    </location>
</feature>